<dbReference type="EMBL" id="VSRR010005390">
    <property type="protein sequence ID" value="MPC42321.1"/>
    <property type="molecule type" value="Genomic_DNA"/>
</dbReference>
<dbReference type="Proteomes" id="UP000324222">
    <property type="component" value="Unassembled WGS sequence"/>
</dbReference>
<sequence>MTVTEPRSASGGDQDDVVTGDYYDHHYYYYYYYYYYHHHYHHYDYCYSHHSRKRIAVSRQNTEKCSVPDYNAHSTRDPSLELER</sequence>
<evidence type="ECO:0000313" key="1">
    <source>
        <dbReference type="EMBL" id="MPC42321.1"/>
    </source>
</evidence>
<name>A0A5B7F5N6_PORTR</name>
<organism evidence="1 2">
    <name type="scientific">Portunus trituberculatus</name>
    <name type="common">Swimming crab</name>
    <name type="synonym">Neptunus trituberculatus</name>
    <dbReference type="NCBI Taxonomy" id="210409"/>
    <lineage>
        <taxon>Eukaryota</taxon>
        <taxon>Metazoa</taxon>
        <taxon>Ecdysozoa</taxon>
        <taxon>Arthropoda</taxon>
        <taxon>Crustacea</taxon>
        <taxon>Multicrustacea</taxon>
        <taxon>Malacostraca</taxon>
        <taxon>Eumalacostraca</taxon>
        <taxon>Eucarida</taxon>
        <taxon>Decapoda</taxon>
        <taxon>Pleocyemata</taxon>
        <taxon>Brachyura</taxon>
        <taxon>Eubrachyura</taxon>
        <taxon>Portunoidea</taxon>
        <taxon>Portunidae</taxon>
        <taxon>Portuninae</taxon>
        <taxon>Portunus</taxon>
    </lineage>
</organism>
<evidence type="ECO:0000313" key="2">
    <source>
        <dbReference type="Proteomes" id="UP000324222"/>
    </source>
</evidence>
<accession>A0A5B7F5N6</accession>
<proteinExistence type="predicted"/>
<keyword evidence="2" id="KW-1185">Reference proteome</keyword>
<protein>
    <submittedName>
        <fullName evidence="1">Uncharacterized protein</fullName>
    </submittedName>
</protein>
<reference evidence="1 2" key="1">
    <citation type="submission" date="2019-05" db="EMBL/GenBank/DDBJ databases">
        <title>Another draft genome of Portunus trituberculatus and its Hox gene families provides insights of decapod evolution.</title>
        <authorList>
            <person name="Jeong J.-H."/>
            <person name="Song I."/>
            <person name="Kim S."/>
            <person name="Choi T."/>
            <person name="Kim D."/>
            <person name="Ryu S."/>
            <person name="Kim W."/>
        </authorList>
    </citation>
    <scope>NUCLEOTIDE SEQUENCE [LARGE SCALE GENOMIC DNA]</scope>
    <source>
        <tissue evidence="1">Muscle</tissue>
    </source>
</reference>
<comment type="caution">
    <text evidence="1">The sequence shown here is derived from an EMBL/GenBank/DDBJ whole genome shotgun (WGS) entry which is preliminary data.</text>
</comment>
<dbReference type="AlphaFoldDB" id="A0A5B7F5N6"/>
<gene>
    <name evidence="1" type="ORF">E2C01_035940</name>
</gene>